<dbReference type="Proteomes" id="UP001501116">
    <property type="component" value="Unassembled WGS sequence"/>
</dbReference>
<evidence type="ECO:0000259" key="1">
    <source>
        <dbReference type="PROSITE" id="PS51332"/>
    </source>
</evidence>
<dbReference type="EMBL" id="BAAANN010000021">
    <property type="protein sequence ID" value="GAA1970546.1"/>
    <property type="molecule type" value="Genomic_DNA"/>
</dbReference>
<gene>
    <name evidence="2" type="ORF">GCM10009754_50540</name>
</gene>
<dbReference type="Gene3D" id="3.40.50.280">
    <property type="entry name" value="Cobalamin-binding domain"/>
    <property type="match status" value="1"/>
</dbReference>
<dbReference type="PROSITE" id="PS51332">
    <property type="entry name" value="B12_BINDING"/>
    <property type="match status" value="1"/>
</dbReference>
<sequence>MTQSPVQRPSVLLSSVSSDSHTWNLVYLALLLEENGYAVTNLGSCVPDDLLIASARELAPAAIVISSVNGHGRIDGARVIRKIRAAPDIASLPVVIGGKLGIGAAGEEQTQDLLDAGFTLVFGDADAHELSTALAGLVGVPAQRDPGVAA</sequence>
<reference evidence="2 3" key="1">
    <citation type="journal article" date="2019" name="Int. J. Syst. Evol. Microbiol.">
        <title>The Global Catalogue of Microorganisms (GCM) 10K type strain sequencing project: providing services to taxonomists for standard genome sequencing and annotation.</title>
        <authorList>
            <consortium name="The Broad Institute Genomics Platform"/>
            <consortium name="The Broad Institute Genome Sequencing Center for Infectious Disease"/>
            <person name="Wu L."/>
            <person name="Ma J."/>
        </authorList>
    </citation>
    <scope>NUCLEOTIDE SEQUENCE [LARGE SCALE GENOMIC DNA]</scope>
    <source>
        <strain evidence="2 3">JCM 14545</strain>
    </source>
</reference>
<name>A0ABN2RKJ8_9PSEU</name>
<accession>A0ABN2RKJ8</accession>
<evidence type="ECO:0000313" key="3">
    <source>
        <dbReference type="Proteomes" id="UP001501116"/>
    </source>
</evidence>
<dbReference type="SUPFAM" id="SSF52242">
    <property type="entry name" value="Cobalamin (vitamin B12)-binding domain"/>
    <property type="match status" value="1"/>
</dbReference>
<keyword evidence="3" id="KW-1185">Reference proteome</keyword>
<organism evidence="2 3">
    <name type="scientific">Amycolatopsis minnesotensis</name>
    <dbReference type="NCBI Taxonomy" id="337894"/>
    <lineage>
        <taxon>Bacteria</taxon>
        <taxon>Bacillati</taxon>
        <taxon>Actinomycetota</taxon>
        <taxon>Actinomycetes</taxon>
        <taxon>Pseudonocardiales</taxon>
        <taxon>Pseudonocardiaceae</taxon>
        <taxon>Amycolatopsis</taxon>
    </lineage>
</organism>
<protein>
    <recommendedName>
        <fullName evidence="1">B12-binding domain-containing protein</fullName>
    </recommendedName>
</protein>
<evidence type="ECO:0000313" key="2">
    <source>
        <dbReference type="EMBL" id="GAA1970546.1"/>
    </source>
</evidence>
<dbReference type="RefSeq" id="WP_344423674.1">
    <property type="nucleotide sequence ID" value="NZ_BAAANN010000021.1"/>
</dbReference>
<proteinExistence type="predicted"/>
<comment type="caution">
    <text evidence="2">The sequence shown here is derived from an EMBL/GenBank/DDBJ whole genome shotgun (WGS) entry which is preliminary data.</text>
</comment>
<feature type="domain" description="B12-binding" evidence="1">
    <location>
        <begin position="8"/>
        <end position="144"/>
    </location>
</feature>
<dbReference type="InterPro" id="IPR036724">
    <property type="entry name" value="Cobalamin-bd_sf"/>
</dbReference>
<dbReference type="InterPro" id="IPR006158">
    <property type="entry name" value="Cobalamin-bd"/>
</dbReference>
<dbReference type="Pfam" id="PF02310">
    <property type="entry name" value="B12-binding"/>
    <property type="match status" value="1"/>
</dbReference>